<dbReference type="PANTHER" id="PTHR15711:SF22">
    <property type="entry name" value="RAP-GAP DOMAIN-CONTAINING PROTEIN"/>
    <property type="match status" value="1"/>
</dbReference>
<dbReference type="SUPFAM" id="SSF111347">
    <property type="entry name" value="Rap/Ran-GAP"/>
    <property type="match status" value="1"/>
</dbReference>
<dbReference type="Gene3D" id="3.40.50.11210">
    <property type="entry name" value="Rap/Ran-GAP"/>
    <property type="match status" value="1"/>
</dbReference>
<evidence type="ECO:0000313" key="4">
    <source>
        <dbReference type="Proteomes" id="UP000242146"/>
    </source>
</evidence>
<organism evidence="3 4">
    <name type="scientific">Hesseltinella vesiculosa</name>
    <dbReference type="NCBI Taxonomy" id="101127"/>
    <lineage>
        <taxon>Eukaryota</taxon>
        <taxon>Fungi</taxon>
        <taxon>Fungi incertae sedis</taxon>
        <taxon>Mucoromycota</taxon>
        <taxon>Mucoromycotina</taxon>
        <taxon>Mucoromycetes</taxon>
        <taxon>Mucorales</taxon>
        <taxon>Cunninghamellaceae</taxon>
        <taxon>Hesseltinella</taxon>
    </lineage>
</organism>
<evidence type="ECO:0000313" key="3">
    <source>
        <dbReference type="EMBL" id="ORX59016.1"/>
    </source>
</evidence>
<dbReference type="GO" id="GO:0005737">
    <property type="term" value="C:cytoplasm"/>
    <property type="evidence" value="ECO:0007669"/>
    <property type="project" value="TreeGrafter"/>
</dbReference>
<dbReference type="InterPro" id="IPR050989">
    <property type="entry name" value="Rap1_Ran_GAP"/>
</dbReference>
<dbReference type="InterPro" id="IPR035974">
    <property type="entry name" value="Rap/Ran-GAP_sf"/>
</dbReference>
<dbReference type="PROSITE" id="PS50085">
    <property type="entry name" value="RAPGAP"/>
    <property type="match status" value="1"/>
</dbReference>
<proteinExistence type="predicted"/>
<dbReference type="GO" id="GO:0051056">
    <property type="term" value="P:regulation of small GTPase mediated signal transduction"/>
    <property type="evidence" value="ECO:0007669"/>
    <property type="project" value="InterPro"/>
</dbReference>
<comment type="caution">
    <text evidence="3">The sequence shown here is derived from an EMBL/GenBank/DDBJ whole genome shotgun (WGS) entry which is preliminary data.</text>
</comment>
<protein>
    <recommendedName>
        <fullName evidence="2">Rap-GAP domain-containing protein</fullName>
    </recommendedName>
</protein>
<feature type="domain" description="Rap-GAP" evidence="2">
    <location>
        <begin position="45"/>
        <end position="239"/>
    </location>
</feature>
<dbReference type="STRING" id="101127.A0A1X2GQJ2"/>
<evidence type="ECO:0000256" key="1">
    <source>
        <dbReference type="ARBA" id="ARBA00022468"/>
    </source>
</evidence>
<sequence length="239" mass="27012">MNSPAKENTRLLAAALLIACPDLDISKAKKVLLPSMAHTKLERDLHRWDLHEMPSKYKFGALTVQPGQTKEEQWFSNTGTTDAYDTFLNILGRRIQLRGFQGYPAGLDTFTGESGETSVISSWQHYEMMFHVAALMPFRPNDRQQVHRKRYLGNDIVCVVFLDGPDALFDPTAIKSKFLHVYILVQPVSPQGWRVEVVRKQAVPEFGPPLPNPPIFDDPQRLHEFLAVKCKVTFCGSGC</sequence>
<accession>A0A1X2GQJ2</accession>
<keyword evidence="1" id="KW-0343">GTPase activation</keyword>
<dbReference type="InterPro" id="IPR000331">
    <property type="entry name" value="Rap/Ran_GAP_dom"/>
</dbReference>
<dbReference type="Pfam" id="PF02145">
    <property type="entry name" value="Rap_GAP"/>
    <property type="match status" value="1"/>
</dbReference>
<dbReference type="PANTHER" id="PTHR15711">
    <property type="entry name" value="RAP GTPASE-ACTIVATING PROTEIN"/>
    <property type="match status" value="1"/>
</dbReference>
<reference evidence="3 4" key="1">
    <citation type="submission" date="2016-07" db="EMBL/GenBank/DDBJ databases">
        <title>Pervasive Adenine N6-methylation of Active Genes in Fungi.</title>
        <authorList>
            <consortium name="DOE Joint Genome Institute"/>
            <person name="Mondo S.J."/>
            <person name="Dannebaum R.O."/>
            <person name="Kuo R.C."/>
            <person name="Labutti K."/>
            <person name="Haridas S."/>
            <person name="Kuo A."/>
            <person name="Salamov A."/>
            <person name="Ahrendt S.R."/>
            <person name="Lipzen A."/>
            <person name="Sullivan W."/>
            <person name="Andreopoulos W.B."/>
            <person name="Clum A."/>
            <person name="Lindquist E."/>
            <person name="Daum C."/>
            <person name="Ramamoorthy G.K."/>
            <person name="Gryganskyi A."/>
            <person name="Culley D."/>
            <person name="Magnuson J.K."/>
            <person name="James T.Y."/>
            <person name="O'Malley M.A."/>
            <person name="Stajich J.E."/>
            <person name="Spatafora J.W."/>
            <person name="Visel A."/>
            <person name="Grigoriev I.V."/>
        </authorList>
    </citation>
    <scope>NUCLEOTIDE SEQUENCE [LARGE SCALE GENOMIC DNA]</scope>
    <source>
        <strain evidence="3 4">NRRL 3301</strain>
    </source>
</reference>
<evidence type="ECO:0000259" key="2">
    <source>
        <dbReference type="PROSITE" id="PS50085"/>
    </source>
</evidence>
<dbReference type="Proteomes" id="UP000242146">
    <property type="component" value="Unassembled WGS sequence"/>
</dbReference>
<dbReference type="AlphaFoldDB" id="A0A1X2GQJ2"/>
<keyword evidence="4" id="KW-1185">Reference proteome</keyword>
<dbReference type="EMBL" id="MCGT01000006">
    <property type="protein sequence ID" value="ORX59016.1"/>
    <property type="molecule type" value="Genomic_DNA"/>
</dbReference>
<dbReference type="OrthoDB" id="2499658at2759"/>
<dbReference type="GO" id="GO:0005096">
    <property type="term" value="F:GTPase activator activity"/>
    <property type="evidence" value="ECO:0007669"/>
    <property type="project" value="UniProtKB-KW"/>
</dbReference>
<name>A0A1X2GQJ2_9FUNG</name>
<gene>
    <name evidence="3" type="ORF">DM01DRAFT_1282914</name>
</gene>